<gene>
    <name evidence="1" type="ORF">LFA_1756</name>
</gene>
<dbReference type="KEGG" id="lfa:LFA_1756"/>
<accession>A0A098G3V3</accession>
<dbReference type="AlphaFoldDB" id="A0A098G3V3"/>
<organism evidence="1 2">
    <name type="scientific">Legionella fallonii LLAP-10</name>
    <dbReference type="NCBI Taxonomy" id="1212491"/>
    <lineage>
        <taxon>Bacteria</taxon>
        <taxon>Pseudomonadati</taxon>
        <taxon>Pseudomonadota</taxon>
        <taxon>Gammaproteobacteria</taxon>
        <taxon>Legionellales</taxon>
        <taxon>Legionellaceae</taxon>
        <taxon>Legionella</taxon>
    </lineage>
</organism>
<protein>
    <submittedName>
        <fullName evidence="1">Uncharacterized protein</fullName>
    </submittedName>
</protein>
<sequence>MFFCNSFSYMLFFTQLVEFNHILGELPAKAGIHLMLTIDGCRLSSAIRKWSNSMHQYVTTG</sequence>
<keyword evidence="2" id="KW-1185">Reference proteome</keyword>
<reference evidence="2" key="1">
    <citation type="submission" date="2014-09" db="EMBL/GenBank/DDBJ databases">
        <authorList>
            <person name="Gomez-Valero L."/>
        </authorList>
    </citation>
    <scope>NUCLEOTIDE SEQUENCE [LARGE SCALE GENOMIC DNA]</scope>
    <source>
        <strain evidence="2">ATCC700992</strain>
    </source>
</reference>
<name>A0A098G3V3_9GAMM</name>
<dbReference type="EMBL" id="LN614827">
    <property type="protein sequence ID" value="CEG57157.1"/>
    <property type="molecule type" value="Genomic_DNA"/>
</dbReference>
<evidence type="ECO:0000313" key="2">
    <source>
        <dbReference type="Proteomes" id="UP000032430"/>
    </source>
</evidence>
<dbReference type="Proteomes" id="UP000032430">
    <property type="component" value="Chromosome I"/>
</dbReference>
<evidence type="ECO:0000313" key="1">
    <source>
        <dbReference type="EMBL" id="CEG57157.1"/>
    </source>
</evidence>
<dbReference type="HOGENOM" id="CLU_2916934_0_0_6"/>
<proteinExistence type="predicted"/>